<dbReference type="SUPFAM" id="SSF109755">
    <property type="entry name" value="PhoU-like"/>
    <property type="match status" value="1"/>
</dbReference>
<feature type="domain" description="PhoU" evidence="3">
    <location>
        <begin position="23"/>
        <end position="108"/>
    </location>
</feature>
<keyword evidence="2" id="KW-0592">Phosphate transport</keyword>
<accession>A0ABN8AEY9</accession>
<dbReference type="PANTHER" id="PTHR42930:SF3">
    <property type="entry name" value="PHOSPHATE-SPECIFIC TRANSPORT SYSTEM ACCESSORY PROTEIN PHOU"/>
    <property type="match status" value="1"/>
</dbReference>
<dbReference type="Pfam" id="PF01895">
    <property type="entry name" value="PhoU"/>
    <property type="match status" value="2"/>
</dbReference>
<dbReference type="RefSeq" id="WP_239795412.1">
    <property type="nucleotide sequence ID" value="NZ_OU912926.1"/>
</dbReference>
<dbReference type="NCBIfam" id="TIGR02135">
    <property type="entry name" value="phoU_full"/>
    <property type="match status" value="1"/>
</dbReference>
<dbReference type="InterPro" id="IPR038078">
    <property type="entry name" value="PhoU-like_sf"/>
</dbReference>
<evidence type="ECO:0000256" key="2">
    <source>
        <dbReference type="PIRNR" id="PIRNR003107"/>
    </source>
</evidence>
<keyword evidence="5" id="KW-1185">Reference proteome</keyword>
<dbReference type="PANTHER" id="PTHR42930">
    <property type="entry name" value="PHOSPHATE-SPECIFIC TRANSPORT SYSTEM ACCESSORY PROTEIN PHOU"/>
    <property type="match status" value="1"/>
</dbReference>
<comment type="function">
    <text evidence="2">Plays a role in the regulation of phosphate uptake.</text>
</comment>
<comment type="similarity">
    <text evidence="1 2">Belongs to the PhoU family.</text>
</comment>
<protein>
    <recommendedName>
        <fullName evidence="2">Phosphate-specific transport system accessory protein PhoU</fullName>
    </recommendedName>
</protein>
<dbReference type="EMBL" id="OU912926">
    <property type="protein sequence ID" value="CAG9931303.1"/>
    <property type="molecule type" value="Genomic_DNA"/>
</dbReference>
<evidence type="ECO:0000256" key="1">
    <source>
        <dbReference type="ARBA" id="ARBA00008107"/>
    </source>
</evidence>
<comment type="subcellular location">
    <subcellularLocation>
        <location evidence="2">Cytoplasm</location>
    </subcellularLocation>
</comment>
<dbReference type="Gene3D" id="1.20.58.220">
    <property type="entry name" value="Phosphate transport system protein phou homolog 2, domain 2"/>
    <property type="match status" value="2"/>
</dbReference>
<evidence type="ECO:0000313" key="4">
    <source>
        <dbReference type="EMBL" id="CAG9931303.1"/>
    </source>
</evidence>
<dbReference type="Proteomes" id="UP000839052">
    <property type="component" value="Chromosome"/>
</dbReference>
<feature type="domain" description="PhoU" evidence="3">
    <location>
        <begin position="127"/>
        <end position="212"/>
    </location>
</feature>
<keyword evidence="2" id="KW-0963">Cytoplasm</keyword>
<reference evidence="4 5" key="1">
    <citation type="submission" date="2021-10" db="EMBL/GenBank/DDBJ databases">
        <authorList>
            <person name="Koch H."/>
        </authorList>
    </citation>
    <scope>NUCLEOTIDE SEQUENCE [LARGE SCALE GENOMIC DNA]</scope>
    <source>
        <strain evidence="4">6680</strain>
    </source>
</reference>
<dbReference type="PIRSF" id="PIRSF003107">
    <property type="entry name" value="PhoU"/>
    <property type="match status" value="1"/>
</dbReference>
<comment type="subunit">
    <text evidence="2">Homodimer.</text>
</comment>
<sequence>MISTEHTSKQFDAELEAVRAQVLQMGGLVESQIRLAIEALINDDVPLMDRVINDDHRVNGMEVQIDENCNQIIVLRQPAAGDLRMVMTVVKTITDLERIGDEAAKIARMGKLLSQRKSIILPRYTEIKKIAELALDMIHKSLDAFARLDLAYTAQVVRQDELVDEEFRTIMRYLISYMMEDPRTISTALEILFVAKAIERIGDHAKNMSEYVVYMVKGKDVRHVTVEEIEREVLE</sequence>
<dbReference type="InterPro" id="IPR028366">
    <property type="entry name" value="PhoU"/>
</dbReference>
<proteinExistence type="inferred from homology"/>
<evidence type="ECO:0000259" key="3">
    <source>
        <dbReference type="Pfam" id="PF01895"/>
    </source>
</evidence>
<evidence type="ECO:0000313" key="5">
    <source>
        <dbReference type="Proteomes" id="UP000839052"/>
    </source>
</evidence>
<gene>
    <name evidence="4" type="primary">phoU</name>
    <name evidence="4" type="ORF">NTG6680_0050</name>
</gene>
<organism evidence="4 5">
    <name type="scientific">Candidatus Nitrotoga arctica</name>
    <dbReference type="NCBI Taxonomy" id="453162"/>
    <lineage>
        <taxon>Bacteria</taxon>
        <taxon>Pseudomonadati</taxon>
        <taxon>Pseudomonadota</taxon>
        <taxon>Betaproteobacteria</taxon>
        <taxon>Nitrosomonadales</taxon>
        <taxon>Gallionellaceae</taxon>
        <taxon>Candidatus Nitrotoga</taxon>
    </lineage>
</organism>
<name>A0ABN8AEY9_9PROT</name>
<keyword evidence="2" id="KW-0813">Transport</keyword>
<dbReference type="InterPro" id="IPR026022">
    <property type="entry name" value="PhoU_dom"/>
</dbReference>